<dbReference type="Gene3D" id="3.40.50.2000">
    <property type="entry name" value="Glycogen Phosphorylase B"/>
    <property type="match status" value="2"/>
</dbReference>
<feature type="domain" description="Glycosyltransferase subfamily 4-like N-terminal" evidence="2">
    <location>
        <begin position="14"/>
        <end position="226"/>
    </location>
</feature>
<dbReference type="Proteomes" id="UP000005561">
    <property type="component" value="Unassembled WGS sequence"/>
</dbReference>
<dbReference type="GO" id="GO:0016757">
    <property type="term" value="F:glycosyltransferase activity"/>
    <property type="evidence" value="ECO:0007669"/>
    <property type="project" value="UniProtKB-KW"/>
</dbReference>
<dbReference type="RefSeq" id="WP_006861388.1">
    <property type="nucleotide sequence ID" value="NZ_ACCL02000006.1"/>
</dbReference>
<dbReference type="Pfam" id="PF00534">
    <property type="entry name" value="Glycos_transf_1"/>
    <property type="match status" value="1"/>
</dbReference>
<gene>
    <name evidence="3" type="ORF">BRYFOR_06594</name>
</gene>
<feature type="domain" description="Glycosyl transferase family 1" evidence="1">
    <location>
        <begin position="227"/>
        <end position="379"/>
    </location>
</feature>
<organism evidence="3 4">
    <name type="scientific">Marvinbryantia formatexigens DSM 14469</name>
    <dbReference type="NCBI Taxonomy" id="478749"/>
    <lineage>
        <taxon>Bacteria</taxon>
        <taxon>Bacillati</taxon>
        <taxon>Bacillota</taxon>
        <taxon>Clostridia</taxon>
        <taxon>Lachnospirales</taxon>
        <taxon>Lachnospiraceae</taxon>
        <taxon>Marvinbryantia</taxon>
    </lineage>
</organism>
<proteinExistence type="predicted"/>
<dbReference type="eggNOG" id="COG0438">
    <property type="taxonomic scope" value="Bacteria"/>
</dbReference>
<evidence type="ECO:0000259" key="1">
    <source>
        <dbReference type="Pfam" id="PF00534"/>
    </source>
</evidence>
<dbReference type="AlphaFoldDB" id="C6LDI5"/>
<dbReference type="PANTHER" id="PTHR45947:SF13">
    <property type="entry name" value="TRANSFERASE"/>
    <property type="match status" value="1"/>
</dbReference>
<evidence type="ECO:0000313" key="3">
    <source>
        <dbReference type="EMBL" id="EET61419.1"/>
    </source>
</evidence>
<keyword evidence="4" id="KW-1185">Reference proteome</keyword>
<keyword evidence="3" id="KW-0328">Glycosyltransferase</keyword>
<dbReference type="PANTHER" id="PTHR45947">
    <property type="entry name" value="SULFOQUINOVOSYL TRANSFERASE SQD2"/>
    <property type="match status" value="1"/>
</dbReference>
<evidence type="ECO:0000313" key="4">
    <source>
        <dbReference type="Proteomes" id="UP000005561"/>
    </source>
</evidence>
<dbReference type="InterPro" id="IPR001296">
    <property type="entry name" value="Glyco_trans_1"/>
</dbReference>
<dbReference type="SUPFAM" id="SSF53756">
    <property type="entry name" value="UDP-Glycosyltransferase/glycogen phosphorylase"/>
    <property type="match status" value="1"/>
</dbReference>
<comment type="caution">
    <text evidence="3">The sequence shown here is derived from an EMBL/GenBank/DDBJ whole genome shotgun (WGS) entry which is preliminary data.</text>
</comment>
<reference evidence="3" key="1">
    <citation type="submission" date="2009-07" db="EMBL/GenBank/DDBJ databases">
        <authorList>
            <person name="Weinstock G."/>
            <person name="Sodergren E."/>
            <person name="Clifton S."/>
            <person name="Fulton L."/>
            <person name="Fulton B."/>
            <person name="Courtney L."/>
            <person name="Fronick C."/>
            <person name="Harrison M."/>
            <person name="Strong C."/>
            <person name="Farmer C."/>
            <person name="Delahaunty K."/>
            <person name="Markovic C."/>
            <person name="Hall O."/>
            <person name="Minx P."/>
            <person name="Tomlinson C."/>
            <person name="Mitreva M."/>
            <person name="Nelson J."/>
            <person name="Hou S."/>
            <person name="Wollam A."/>
            <person name="Pepin K.H."/>
            <person name="Johnson M."/>
            <person name="Bhonagiri V."/>
            <person name="Nash W.E."/>
            <person name="Warren W."/>
            <person name="Chinwalla A."/>
            <person name="Mardis E.R."/>
            <person name="Wilson R.K."/>
        </authorList>
    </citation>
    <scope>NUCLEOTIDE SEQUENCE [LARGE SCALE GENOMIC DNA]</scope>
    <source>
        <strain evidence="3">DSM 14469</strain>
    </source>
</reference>
<dbReference type="Pfam" id="PF13439">
    <property type="entry name" value="Glyco_transf_4"/>
    <property type="match status" value="1"/>
</dbReference>
<sequence length="405" mass="46956">MRILMINKFLYQNGGSETYVFKLGEYISSQGHEVQYFGMEHEGRCVGNAVNAYTENMDFHDGAKLSGILYPLKTIYSAGARRKLRMVLEDFKPQILHLNNFNYQLTPSIILEIQKWRKEGNRCRIVFTAHDYQLVCPNHMCRNPDTGENCEKCLGGHFWNCVRGKCIHGSMAKSVIGTMEAVFWKMNGAYRYIDTIICCSEFLKEKMDSNPLFARKTVMMHNFVDHVKRNDAEKKDYVLYFGRFSKEKGIGTLLRVCRELPEIPFVFAGAGPLEEEIDGTGNIKNMGFQRAEALEKLIREARFSVYPSEWYENCPFSVMESQMYGTPVIGADIGGIPELIETGRTGELFESGNAAELKRKIRELWNDRDRQKQYSRNCRNIRFDDIEEYTKKLMRIYRGENPYTM</sequence>
<protein>
    <submittedName>
        <fullName evidence="3">Glycosyltransferase, group 1 family protein</fullName>
        <ecNumber evidence="3">2.4.-.-</ecNumber>
    </submittedName>
</protein>
<accession>C6LDI5</accession>
<dbReference type="EC" id="2.4.-.-" evidence="3"/>
<dbReference type="STRING" id="168384.SAMN05660368_01541"/>
<dbReference type="OrthoDB" id="9815550at2"/>
<evidence type="ECO:0000259" key="2">
    <source>
        <dbReference type="Pfam" id="PF13439"/>
    </source>
</evidence>
<dbReference type="InterPro" id="IPR028098">
    <property type="entry name" value="Glyco_trans_4-like_N"/>
</dbReference>
<dbReference type="InterPro" id="IPR050194">
    <property type="entry name" value="Glycosyltransferase_grp1"/>
</dbReference>
<name>C6LDI5_9FIRM</name>
<dbReference type="EMBL" id="ACCL02000006">
    <property type="protein sequence ID" value="EET61419.1"/>
    <property type="molecule type" value="Genomic_DNA"/>
</dbReference>
<keyword evidence="3" id="KW-0808">Transferase</keyword>